<evidence type="ECO:0000256" key="9">
    <source>
        <dbReference type="PROSITE-ProRule" id="PRU10141"/>
    </source>
</evidence>
<keyword evidence="12" id="KW-1185">Reference proteome</keyword>
<dbReference type="GO" id="GO:0004714">
    <property type="term" value="F:transmembrane receptor protein tyrosine kinase activity"/>
    <property type="evidence" value="ECO:0007669"/>
    <property type="project" value="InterPro"/>
</dbReference>
<reference evidence="11" key="1">
    <citation type="submission" date="2023-04" db="EMBL/GenBank/DDBJ databases">
        <authorList>
            <person name="Vijverberg K."/>
            <person name="Xiong W."/>
            <person name="Schranz E."/>
        </authorList>
    </citation>
    <scope>NUCLEOTIDE SEQUENCE</scope>
</reference>
<proteinExistence type="predicted"/>
<keyword evidence="6 9" id="KW-0067">ATP-binding</keyword>
<dbReference type="PROSITE" id="PS00108">
    <property type="entry name" value="PROTEIN_KINASE_ST"/>
    <property type="match status" value="1"/>
</dbReference>
<evidence type="ECO:0000256" key="7">
    <source>
        <dbReference type="ARBA" id="ARBA00047899"/>
    </source>
</evidence>
<dbReference type="FunFam" id="3.30.200.20:FF:000039">
    <property type="entry name" value="receptor-like protein kinase FERONIA"/>
    <property type="match status" value="1"/>
</dbReference>
<comment type="catalytic activity">
    <reaction evidence="7">
        <text>L-threonyl-[protein] + ATP = O-phospho-L-threonyl-[protein] + ADP + H(+)</text>
        <dbReference type="Rhea" id="RHEA:46608"/>
        <dbReference type="Rhea" id="RHEA-COMP:11060"/>
        <dbReference type="Rhea" id="RHEA-COMP:11605"/>
        <dbReference type="ChEBI" id="CHEBI:15378"/>
        <dbReference type="ChEBI" id="CHEBI:30013"/>
        <dbReference type="ChEBI" id="CHEBI:30616"/>
        <dbReference type="ChEBI" id="CHEBI:61977"/>
        <dbReference type="ChEBI" id="CHEBI:456216"/>
        <dbReference type="EC" id="2.7.11.1"/>
    </reaction>
</comment>
<comment type="catalytic activity">
    <reaction evidence="8">
        <text>L-seryl-[protein] + ATP = O-phospho-L-seryl-[protein] + ADP + H(+)</text>
        <dbReference type="Rhea" id="RHEA:17989"/>
        <dbReference type="Rhea" id="RHEA-COMP:9863"/>
        <dbReference type="Rhea" id="RHEA-COMP:11604"/>
        <dbReference type="ChEBI" id="CHEBI:15378"/>
        <dbReference type="ChEBI" id="CHEBI:29999"/>
        <dbReference type="ChEBI" id="CHEBI:30616"/>
        <dbReference type="ChEBI" id="CHEBI:83421"/>
        <dbReference type="ChEBI" id="CHEBI:456216"/>
        <dbReference type="EC" id="2.7.11.1"/>
    </reaction>
</comment>
<organism evidence="11 12">
    <name type="scientific">Lactuca saligna</name>
    <name type="common">Willowleaf lettuce</name>
    <dbReference type="NCBI Taxonomy" id="75948"/>
    <lineage>
        <taxon>Eukaryota</taxon>
        <taxon>Viridiplantae</taxon>
        <taxon>Streptophyta</taxon>
        <taxon>Embryophyta</taxon>
        <taxon>Tracheophyta</taxon>
        <taxon>Spermatophyta</taxon>
        <taxon>Magnoliopsida</taxon>
        <taxon>eudicotyledons</taxon>
        <taxon>Gunneridae</taxon>
        <taxon>Pentapetalae</taxon>
        <taxon>asterids</taxon>
        <taxon>campanulids</taxon>
        <taxon>Asterales</taxon>
        <taxon>Asteraceae</taxon>
        <taxon>Cichorioideae</taxon>
        <taxon>Cichorieae</taxon>
        <taxon>Lactucinae</taxon>
        <taxon>Lactuca</taxon>
    </lineage>
</organism>
<dbReference type="GO" id="GO:0005524">
    <property type="term" value="F:ATP binding"/>
    <property type="evidence" value="ECO:0007669"/>
    <property type="project" value="UniProtKB-UniRule"/>
</dbReference>
<evidence type="ECO:0000256" key="3">
    <source>
        <dbReference type="ARBA" id="ARBA00022679"/>
    </source>
</evidence>
<evidence type="ECO:0000313" key="12">
    <source>
        <dbReference type="Proteomes" id="UP001177003"/>
    </source>
</evidence>
<sequence>MSSSGLNLEKYRIPLAEIIRATDNFSSKTLIGDGGFGMVHKGQLSELWQNPTVAIKRLDRNGYQGNNEFLNELEMVSSFHHPNIIPFIGYCDDGNEMIIVYEYAVHGSLDRHLQDPYKRRLITWTQRLKICLGVAKGLKYLHSGVGEHKRVIHRDMKSANILLDDNLEAKICDFGLSRFGPRNQPVTQLVTKASGTRFYMDPIYNERGILRKESDIYSLGVVLFEMSSGTLAYQGRCFGDDAKPQYLVNLVRCYYDDDRLDDEVDDGLDKLIDPYIKDHIEMSSFNMFNEIAHQCINIKLKERPTMDRVIEGIEEALNIQERNPILTECVLKDKIFYQGKHVAGFTIYKWLHRWKSFEAETTSVFEQLIKIIDVAIKDCTSEYTIYLSSNVLTLLFLIQGCLKFNDSSLEGFGVSPSRVSFVKFASELEEAQQIEAKYPTLLFKKQLTTYIEKMYGIICYNMKVELRSLVTICIDQAPQTATQVQIFAWSDDEDSQPSDQTNNWEAIVDFLNTLLNTLKENFNTQMSIESFAIQYPCHCH</sequence>
<dbReference type="PROSITE" id="PS50011">
    <property type="entry name" value="PROTEIN_KINASE_DOM"/>
    <property type="match status" value="1"/>
</dbReference>
<keyword evidence="4 9" id="KW-0547">Nucleotide-binding</keyword>
<dbReference type="PANTHER" id="PTHR27003:SF359">
    <property type="entry name" value="SERINE_THREONINE-PROTEIN KINASE UNC-51-RELATED"/>
    <property type="match status" value="1"/>
</dbReference>
<dbReference type="SMART" id="SM00220">
    <property type="entry name" value="S_TKc"/>
    <property type="match status" value="1"/>
</dbReference>
<evidence type="ECO:0000256" key="4">
    <source>
        <dbReference type="ARBA" id="ARBA00022741"/>
    </source>
</evidence>
<evidence type="ECO:0000256" key="1">
    <source>
        <dbReference type="ARBA" id="ARBA00012513"/>
    </source>
</evidence>
<evidence type="ECO:0000313" key="11">
    <source>
        <dbReference type="EMBL" id="CAI9263150.1"/>
    </source>
</evidence>
<dbReference type="EMBL" id="OX465086">
    <property type="protein sequence ID" value="CAI9263150.1"/>
    <property type="molecule type" value="Genomic_DNA"/>
</dbReference>
<dbReference type="FunFam" id="1.10.510.10:FF:001023">
    <property type="entry name" value="Os07g0541700 protein"/>
    <property type="match status" value="1"/>
</dbReference>
<dbReference type="GO" id="GO:0004674">
    <property type="term" value="F:protein serine/threonine kinase activity"/>
    <property type="evidence" value="ECO:0007669"/>
    <property type="project" value="UniProtKB-KW"/>
</dbReference>
<dbReference type="PANTHER" id="PTHR27003">
    <property type="entry name" value="OS07G0166700 PROTEIN"/>
    <property type="match status" value="1"/>
</dbReference>
<dbReference type="Gene3D" id="3.30.200.20">
    <property type="entry name" value="Phosphorylase Kinase, domain 1"/>
    <property type="match status" value="1"/>
</dbReference>
<dbReference type="Gene3D" id="1.10.510.10">
    <property type="entry name" value="Transferase(Phosphotransferase) domain 1"/>
    <property type="match status" value="1"/>
</dbReference>
<dbReference type="AlphaFoldDB" id="A0AA35V1W0"/>
<feature type="domain" description="Protein kinase" evidence="10">
    <location>
        <begin position="25"/>
        <end position="317"/>
    </location>
</feature>
<dbReference type="PROSITE" id="PS00107">
    <property type="entry name" value="PROTEIN_KINASE_ATP"/>
    <property type="match status" value="1"/>
</dbReference>
<keyword evidence="2" id="KW-0723">Serine/threonine-protein kinase</keyword>
<gene>
    <name evidence="11" type="ORF">LSALG_LOCUS3850</name>
</gene>
<evidence type="ECO:0000256" key="2">
    <source>
        <dbReference type="ARBA" id="ARBA00022527"/>
    </source>
</evidence>
<dbReference type="InterPro" id="IPR008271">
    <property type="entry name" value="Ser/Thr_kinase_AS"/>
</dbReference>
<dbReference type="InterPro" id="IPR017441">
    <property type="entry name" value="Protein_kinase_ATP_BS"/>
</dbReference>
<dbReference type="GO" id="GO:0005886">
    <property type="term" value="C:plasma membrane"/>
    <property type="evidence" value="ECO:0007669"/>
    <property type="project" value="TreeGrafter"/>
</dbReference>
<dbReference type="EC" id="2.7.11.1" evidence="1"/>
<dbReference type="Pfam" id="PF00069">
    <property type="entry name" value="Pkinase"/>
    <property type="match status" value="1"/>
</dbReference>
<evidence type="ECO:0000256" key="8">
    <source>
        <dbReference type="ARBA" id="ARBA00048679"/>
    </source>
</evidence>
<protein>
    <recommendedName>
        <fullName evidence="1">non-specific serine/threonine protein kinase</fullName>
        <ecNumber evidence="1">2.7.11.1</ecNumber>
    </recommendedName>
</protein>
<dbReference type="InterPro" id="IPR011009">
    <property type="entry name" value="Kinase-like_dom_sf"/>
</dbReference>
<evidence type="ECO:0000256" key="6">
    <source>
        <dbReference type="ARBA" id="ARBA00022840"/>
    </source>
</evidence>
<keyword evidence="3" id="KW-0808">Transferase</keyword>
<evidence type="ECO:0000259" key="10">
    <source>
        <dbReference type="PROSITE" id="PS50011"/>
    </source>
</evidence>
<dbReference type="InterPro" id="IPR000719">
    <property type="entry name" value="Prot_kinase_dom"/>
</dbReference>
<dbReference type="GO" id="GO:0009506">
    <property type="term" value="C:plasmodesma"/>
    <property type="evidence" value="ECO:0007669"/>
    <property type="project" value="TreeGrafter"/>
</dbReference>
<name>A0AA35V1W0_LACSI</name>
<dbReference type="Proteomes" id="UP001177003">
    <property type="component" value="Chromosome 0"/>
</dbReference>
<evidence type="ECO:0000256" key="5">
    <source>
        <dbReference type="ARBA" id="ARBA00022777"/>
    </source>
</evidence>
<feature type="binding site" evidence="9">
    <location>
        <position position="56"/>
    </location>
    <ligand>
        <name>ATP</name>
        <dbReference type="ChEBI" id="CHEBI:30616"/>
    </ligand>
</feature>
<keyword evidence="5" id="KW-0418">Kinase</keyword>
<accession>A0AA35V1W0</accession>
<dbReference type="InterPro" id="IPR045272">
    <property type="entry name" value="ANXUR1/2-like"/>
</dbReference>
<dbReference type="SUPFAM" id="SSF56112">
    <property type="entry name" value="Protein kinase-like (PK-like)"/>
    <property type="match status" value="1"/>
</dbReference>